<proteinExistence type="predicted"/>
<accession>A0ACA9RAP9</accession>
<protein>
    <submittedName>
        <fullName evidence="1">5122_t:CDS:1</fullName>
    </submittedName>
</protein>
<evidence type="ECO:0000313" key="1">
    <source>
        <dbReference type="EMBL" id="CAG8784770.1"/>
    </source>
</evidence>
<organism evidence="1 2">
    <name type="scientific">Acaulospora colombiana</name>
    <dbReference type="NCBI Taxonomy" id="27376"/>
    <lineage>
        <taxon>Eukaryota</taxon>
        <taxon>Fungi</taxon>
        <taxon>Fungi incertae sedis</taxon>
        <taxon>Mucoromycota</taxon>
        <taxon>Glomeromycotina</taxon>
        <taxon>Glomeromycetes</taxon>
        <taxon>Diversisporales</taxon>
        <taxon>Acaulosporaceae</taxon>
        <taxon>Acaulospora</taxon>
    </lineage>
</organism>
<comment type="caution">
    <text evidence="1">The sequence shown here is derived from an EMBL/GenBank/DDBJ whole genome shotgun (WGS) entry which is preliminary data.</text>
</comment>
<reference evidence="1" key="1">
    <citation type="submission" date="2021-06" db="EMBL/GenBank/DDBJ databases">
        <authorList>
            <person name="Kallberg Y."/>
            <person name="Tangrot J."/>
            <person name="Rosling A."/>
        </authorList>
    </citation>
    <scope>NUCLEOTIDE SEQUENCE</scope>
    <source>
        <strain evidence="1">CL356</strain>
    </source>
</reference>
<dbReference type="Proteomes" id="UP000789525">
    <property type="component" value="Unassembled WGS sequence"/>
</dbReference>
<name>A0ACA9RAP9_9GLOM</name>
<feature type="non-terminal residue" evidence="1">
    <location>
        <position position="1"/>
    </location>
</feature>
<evidence type="ECO:0000313" key="2">
    <source>
        <dbReference type="Proteomes" id="UP000789525"/>
    </source>
</evidence>
<keyword evidence="2" id="KW-1185">Reference proteome</keyword>
<dbReference type="EMBL" id="CAJVPT010074918">
    <property type="protein sequence ID" value="CAG8784770.1"/>
    <property type="molecule type" value="Genomic_DNA"/>
</dbReference>
<sequence length="87" mass="9912">LLRKVHSTILDRRSPPAADWKKIKAPVLIAYGAEDKLYPPAVSQEVYDLVSEARRREIHCVPNGAHLFTWHQASTINPILVEFLEKP</sequence>
<gene>
    <name evidence="1" type="ORF">ACOLOM_LOCUS14493</name>
</gene>